<dbReference type="PANTHER" id="PTHR21666">
    <property type="entry name" value="PEPTIDASE-RELATED"/>
    <property type="match status" value="1"/>
</dbReference>
<evidence type="ECO:0000259" key="2">
    <source>
        <dbReference type="Pfam" id="PF01551"/>
    </source>
</evidence>
<evidence type="ECO:0000313" key="4">
    <source>
        <dbReference type="Proteomes" id="UP000559010"/>
    </source>
</evidence>
<organism evidence="3 4">
    <name type="scientific">Marinigracilibium pacificum</name>
    <dbReference type="NCBI Taxonomy" id="2729599"/>
    <lineage>
        <taxon>Bacteria</taxon>
        <taxon>Pseudomonadati</taxon>
        <taxon>Bacteroidota</taxon>
        <taxon>Cytophagia</taxon>
        <taxon>Cytophagales</taxon>
        <taxon>Flammeovirgaceae</taxon>
        <taxon>Marinigracilibium</taxon>
    </lineage>
</organism>
<keyword evidence="1" id="KW-0472">Membrane</keyword>
<proteinExistence type="predicted"/>
<dbReference type="InterPro" id="IPR016047">
    <property type="entry name" value="M23ase_b-sheet_dom"/>
</dbReference>
<reference evidence="3 4" key="1">
    <citation type="submission" date="2020-04" db="EMBL/GenBank/DDBJ databases">
        <title>Flammeovirgaceae bacterium KN852 isolated from deep sea.</title>
        <authorList>
            <person name="Zhang D.-C."/>
        </authorList>
    </citation>
    <scope>NUCLEOTIDE SEQUENCE [LARGE SCALE GENOMIC DNA]</scope>
    <source>
        <strain evidence="3 4">KN852</strain>
    </source>
</reference>
<dbReference type="Proteomes" id="UP000559010">
    <property type="component" value="Unassembled WGS sequence"/>
</dbReference>
<evidence type="ECO:0000313" key="3">
    <source>
        <dbReference type="EMBL" id="NMM49240.1"/>
    </source>
</evidence>
<feature type="transmembrane region" description="Helical" evidence="1">
    <location>
        <begin position="25"/>
        <end position="50"/>
    </location>
</feature>
<name>A0A848J3Y6_9BACT</name>
<dbReference type="CDD" id="cd12797">
    <property type="entry name" value="M23_peptidase"/>
    <property type="match status" value="1"/>
</dbReference>
<dbReference type="GO" id="GO:0004222">
    <property type="term" value="F:metalloendopeptidase activity"/>
    <property type="evidence" value="ECO:0007669"/>
    <property type="project" value="TreeGrafter"/>
</dbReference>
<dbReference type="RefSeq" id="WP_169682106.1">
    <property type="nucleotide sequence ID" value="NZ_JABBNU010000007.1"/>
</dbReference>
<dbReference type="AlphaFoldDB" id="A0A848J3Y6"/>
<keyword evidence="4" id="KW-1185">Reference proteome</keyword>
<protein>
    <submittedName>
        <fullName evidence="3">M23 family metallopeptidase</fullName>
    </submittedName>
</protein>
<dbReference type="EMBL" id="JABBNU010000007">
    <property type="protein sequence ID" value="NMM49240.1"/>
    <property type="molecule type" value="Genomic_DNA"/>
</dbReference>
<keyword evidence="1" id="KW-1133">Transmembrane helix</keyword>
<comment type="caution">
    <text evidence="3">The sequence shown here is derived from an EMBL/GenBank/DDBJ whole genome shotgun (WGS) entry which is preliminary data.</text>
</comment>
<sequence length="325" mass="37466">MARIKYYYDTETCKYERVKVSSWDVVLNFMGFMFVSVLIAIGLVSAYFAAFDSPKEQNLRQENRALRDSLTNWQREISMQREYVTYLQQRDEKIYRQIMEADPLPSSIRELGIGGTDRYKKYREADLPEVLEQTRMKIDKLNKEMYAQSLSYDEIEKLAENKNKMLASIPAIQPVRNTELNRLASGYGLRMHPIYKVRKMHWGIDFSAPRGTPIYATGDGKISKVVRSNKRTGYGNYVEIDHGYGLKTRYAHMQTISVKEGQKVIRGETIGKVGNTGGSTAPHCHYEIMKDGKKVDPILYMIMDVTDEEYQKLLDLASIENQSLG</sequence>
<dbReference type="Pfam" id="PF01551">
    <property type="entry name" value="Peptidase_M23"/>
    <property type="match status" value="1"/>
</dbReference>
<feature type="domain" description="M23ase beta-sheet core" evidence="2">
    <location>
        <begin position="200"/>
        <end position="297"/>
    </location>
</feature>
<dbReference type="InterPro" id="IPR050570">
    <property type="entry name" value="Cell_wall_metabolism_enzyme"/>
</dbReference>
<gene>
    <name evidence="3" type="ORF">HH304_12585</name>
</gene>
<dbReference type="SUPFAM" id="SSF51261">
    <property type="entry name" value="Duplicated hybrid motif"/>
    <property type="match status" value="1"/>
</dbReference>
<dbReference type="Gene3D" id="2.70.70.10">
    <property type="entry name" value="Glucose Permease (Domain IIA)"/>
    <property type="match status" value="1"/>
</dbReference>
<dbReference type="InterPro" id="IPR011055">
    <property type="entry name" value="Dup_hybrid_motif"/>
</dbReference>
<dbReference type="FunFam" id="2.70.70.10:FF:000006">
    <property type="entry name" value="M23 family peptidase"/>
    <property type="match status" value="1"/>
</dbReference>
<keyword evidence="1" id="KW-0812">Transmembrane</keyword>
<evidence type="ECO:0000256" key="1">
    <source>
        <dbReference type="SAM" id="Phobius"/>
    </source>
</evidence>
<accession>A0A848J3Y6</accession>
<dbReference type="PANTHER" id="PTHR21666:SF286">
    <property type="entry name" value="LIPOPROTEIN NLPD"/>
    <property type="match status" value="1"/>
</dbReference>